<dbReference type="EMBL" id="JAEFBK010000007">
    <property type="protein sequence ID" value="KAG7586680.1"/>
    <property type="molecule type" value="Genomic_DNA"/>
</dbReference>
<dbReference type="GO" id="GO:0005634">
    <property type="term" value="C:nucleus"/>
    <property type="evidence" value="ECO:0007669"/>
    <property type="project" value="UniProtKB-SubCell"/>
</dbReference>
<dbReference type="Proteomes" id="UP000694240">
    <property type="component" value="Chromosome 7"/>
</dbReference>
<feature type="domain" description="AP2/ERF" evidence="8">
    <location>
        <begin position="647"/>
        <end position="704"/>
    </location>
</feature>
<dbReference type="FunFam" id="3.30.730.10:FF:000001">
    <property type="entry name" value="Ethylene-responsive transcription factor 2"/>
    <property type="match status" value="1"/>
</dbReference>
<evidence type="ECO:0000256" key="7">
    <source>
        <dbReference type="SAM" id="MobiDB-lite"/>
    </source>
</evidence>
<protein>
    <submittedName>
        <fullName evidence="9">DNA-binding domain superfamily</fullName>
    </submittedName>
</protein>
<dbReference type="SMART" id="SM00380">
    <property type="entry name" value="AP2"/>
    <property type="match status" value="1"/>
</dbReference>
<dbReference type="InterPro" id="IPR018289">
    <property type="entry name" value="MULE_transposase_dom"/>
</dbReference>
<evidence type="ECO:0000256" key="4">
    <source>
        <dbReference type="ARBA" id="ARBA00023163"/>
    </source>
</evidence>
<evidence type="ECO:0000256" key="5">
    <source>
        <dbReference type="ARBA" id="ARBA00023242"/>
    </source>
</evidence>
<dbReference type="Pfam" id="PF10551">
    <property type="entry name" value="MULE"/>
    <property type="match status" value="1"/>
</dbReference>
<dbReference type="InterPro" id="IPR001471">
    <property type="entry name" value="AP2/ERF_dom"/>
</dbReference>
<feature type="region of interest" description="Disordered" evidence="7">
    <location>
        <begin position="102"/>
        <end position="191"/>
    </location>
</feature>
<dbReference type="Pfam" id="PF00847">
    <property type="entry name" value="AP2"/>
    <property type="match status" value="1"/>
</dbReference>
<dbReference type="PROSITE" id="PS51032">
    <property type="entry name" value="AP2_ERF"/>
    <property type="match status" value="1"/>
</dbReference>
<dbReference type="GO" id="GO:0003700">
    <property type="term" value="F:DNA-binding transcription factor activity"/>
    <property type="evidence" value="ECO:0007669"/>
    <property type="project" value="InterPro"/>
</dbReference>
<feature type="compositionally biased region" description="Low complexity" evidence="7">
    <location>
        <begin position="102"/>
        <end position="119"/>
    </location>
</feature>
<sequence length="807" mass="91640">MVNSLSRIGSVVEAAMQGELDREEEVVIGDGVPCLPAEKASELAVGAQSSPRAKGRASGRRRKRRRLRHEEDEDEETEMVHEPDIEDDCAVYGDEDCDAVDDAVGGRDNNVVDDAVNGGDNDDNGGLAVEDNVNMEADFPEALRGDEGGTDSDSGDDIWEDDKIPDPLSSDDEDEDRAEEEGNHSDEEDPEVLLALEKTFNTPDDFKLALLRYSLKTRYDIRLYRSEALIVAAKCCYVGDDGVPCGWRVYCSYEKTKHKMQIRAYDNEHICVRSGYSKMLKRSSIALLFEERLRVNPKLTKNEMVAEIKREYNLEVTPDQCAKAKTKVLRARHASHDDHFSRIWDYQAEVLKQNPGTEFEIETVPGPVIGSKQRFYRLYICFKAQKDSWKQTCRPVIGIDGAFLKWDIKGHLLAAVGRDGDNRIVPIAWAVVEIENDDNWDWFMRHLSASLGLCEMQHLAIISDKQSGLVKAIHTILPEAEHRQCSKHIMDNWKRDSHDIELQRLFWRIARSYTIEEFNNHMEELRKYNPQAHTTLQLTSPMTWSRAFFRIGTCCNDNLNNLSESFKRTISVPLEEDHKLIPKHNQKHNQKDKDKDLVDLHHGFSVPLEEDFLKFFVMSEQNLLIGVFWNSSNSDKAQNDGKGVPSAYRGVRKRKWGKWVSEIREPGTKNRIWLGSFETPEMAATAYDVAAFHFRGREARLNFPELASSLPRPADSSSDSIRMAAQEATLCRTTEGSESAMQVDSSSSSTVVPTMVRLSPTEIQAINESTLGSPTTLMHSTYDSMAFANDMEMNAWETYQSDFLWDP</sequence>
<evidence type="ECO:0000256" key="2">
    <source>
        <dbReference type="ARBA" id="ARBA00023015"/>
    </source>
</evidence>
<gene>
    <name evidence="9" type="ORF">ISN45_Aa02g019580</name>
</gene>
<dbReference type="AlphaFoldDB" id="A0A8T2BJT9"/>
<keyword evidence="3 9" id="KW-0238">DNA-binding</keyword>
<dbReference type="PANTHER" id="PTHR31973:SF187">
    <property type="entry name" value="MUTATOR TRANSPOSASE MUDRA PROTEIN"/>
    <property type="match status" value="1"/>
</dbReference>
<evidence type="ECO:0000259" key="8">
    <source>
        <dbReference type="PROSITE" id="PS51032"/>
    </source>
</evidence>
<name>A0A8T2BJT9_9BRAS</name>
<comment type="caution">
    <text evidence="9">The sequence shown here is derived from an EMBL/GenBank/DDBJ whole genome shotgun (WGS) entry which is preliminary data.</text>
</comment>
<feature type="compositionally biased region" description="Basic residues" evidence="7">
    <location>
        <begin position="53"/>
        <end position="67"/>
    </location>
</feature>
<evidence type="ECO:0000313" key="9">
    <source>
        <dbReference type="EMBL" id="KAG7586680.1"/>
    </source>
</evidence>
<comment type="subcellular location">
    <subcellularLocation>
        <location evidence="1">Nucleus</location>
    </subcellularLocation>
</comment>
<evidence type="ECO:0000256" key="6">
    <source>
        <dbReference type="ARBA" id="ARBA00024343"/>
    </source>
</evidence>
<comment type="similarity">
    <text evidence="6">Belongs to the AP2/ERF transcription factor family. ERF subfamily.</text>
</comment>
<proteinExistence type="inferred from homology"/>
<feature type="compositionally biased region" description="Acidic residues" evidence="7">
    <location>
        <begin position="169"/>
        <end position="179"/>
    </location>
</feature>
<dbReference type="PANTHER" id="PTHR31973">
    <property type="entry name" value="POLYPROTEIN, PUTATIVE-RELATED"/>
    <property type="match status" value="1"/>
</dbReference>
<evidence type="ECO:0000313" key="10">
    <source>
        <dbReference type="Proteomes" id="UP000694240"/>
    </source>
</evidence>
<feature type="compositionally biased region" description="Acidic residues" evidence="7">
    <location>
        <begin position="148"/>
        <end position="160"/>
    </location>
</feature>
<keyword evidence="10" id="KW-1185">Reference proteome</keyword>
<accession>A0A8T2BJT9</accession>
<feature type="region of interest" description="Disordered" evidence="7">
    <location>
        <begin position="41"/>
        <end position="86"/>
    </location>
</feature>
<evidence type="ECO:0000256" key="3">
    <source>
        <dbReference type="ARBA" id="ARBA00023125"/>
    </source>
</evidence>
<keyword evidence="5" id="KW-0539">Nucleus</keyword>
<dbReference type="GO" id="GO:0003677">
    <property type="term" value="F:DNA binding"/>
    <property type="evidence" value="ECO:0007669"/>
    <property type="project" value="UniProtKB-KW"/>
</dbReference>
<reference evidence="9 10" key="1">
    <citation type="submission" date="2020-12" db="EMBL/GenBank/DDBJ databases">
        <title>Concerted genomic and epigenomic changes stabilize Arabidopsis allopolyploids.</title>
        <authorList>
            <person name="Chen Z."/>
        </authorList>
    </citation>
    <scope>NUCLEOTIDE SEQUENCE [LARGE SCALE GENOMIC DNA]</scope>
    <source>
        <strain evidence="9">Allo738</strain>
        <tissue evidence="9">Leaf</tissue>
    </source>
</reference>
<dbReference type="CDD" id="cd00018">
    <property type="entry name" value="AP2"/>
    <property type="match status" value="1"/>
</dbReference>
<organism evidence="9 10">
    <name type="scientific">Arabidopsis thaliana x Arabidopsis arenosa</name>
    <dbReference type="NCBI Taxonomy" id="1240361"/>
    <lineage>
        <taxon>Eukaryota</taxon>
        <taxon>Viridiplantae</taxon>
        <taxon>Streptophyta</taxon>
        <taxon>Embryophyta</taxon>
        <taxon>Tracheophyta</taxon>
        <taxon>Spermatophyta</taxon>
        <taxon>Magnoliopsida</taxon>
        <taxon>eudicotyledons</taxon>
        <taxon>Gunneridae</taxon>
        <taxon>Pentapetalae</taxon>
        <taxon>rosids</taxon>
        <taxon>malvids</taxon>
        <taxon>Brassicales</taxon>
        <taxon>Brassicaceae</taxon>
        <taxon>Camelineae</taxon>
        <taxon>Arabidopsis</taxon>
    </lineage>
</organism>
<keyword evidence="4" id="KW-0804">Transcription</keyword>
<keyword evidence="2" id="KW-0805">Transcription regulation</keyword>
<evidence type="ECO:0000256" key="1">
    <source>
        <dbReference type="ARBA" id="ARBA00004123"/>
    </source>
</evidence>